<accession>A0A5J5B7N2</accession>
<feature type="domain" description="Shugoshin C-terminal" evidence="4">
    <location>
        <begin position="279"/>
        <end position="303"/>
    </location>
</feature>
<dbReference type="EMBL" id="CM018037">
    <property type="protein sequence ID" value="KAA8539245.1"/>
    <property type="molecule type" value="Genomic_DNA"/>
</dbReference>
<dbReference type="GO" id="GO:0045144">
    <property type="term" value="P:meiotic sister chromatid segregation"/>
    <property type="evidence" value="ECO:0007669"/>
    <property type="project" value="InterPro"/>
</dbReference>
<evidence type="ECO:0000256" key="2">
    <source>
        <dbReference type="ARBA" id="ARBA00022829"/>
    </source>
</evidence>
<evidence type="ECO:0000313" key="5">
    <source>
        <dbReference type="EMBL" id="KAA8539245.1"/>
    </source>
</evidence>
<dbReference type="InterPro" id="IPR011515">
    <property type="entry name" value="Shugoshin_C"/>
</dbReference>
<dbReference type="GO" id="GO:0005634">
    <property type="term" value="C:nucleus"/>
    <property type="evidence" value="ECO:0007669"/>
    <property type="project" value="InterPro"/>
</dbReference>
<dbReference type="InterPro" id="IPR044693">
    <property type="entry name" value="SGO_plant"/>
</dbReference>
<feature type="compositionally biased region" description="Low complexity" evidence="3">
    <location>
        <begin position="273"/>
        <end position="283"/>
    </location>
</feature>
<dbReference type="OrthoDB" id="770508at2759"/>
<organism evidence="5 6">
    <name type="scientific">Nyssa sinensis</name>
    <dbReference type="NCBI Taxonomy" id="561372"/>
    <lineage>
        <taxon>Eukaryota</taxon>
        <taxon>Viridiplantae</taxon>
        <taxon>Streptophyta</taxon>
        <taxon>Embryophyta</taxon>
        <taxon>Tracheophyta</taxon>
        <taxon>Spermatophyta</taxon>
        <taxon>Magnoliopsida</taxon>
        <taxon>eudicotyledons</taxon>
        <taxon>Gunneridae</taxon>
        <taxon>Pentapetalae</taxon>
        <taxon>asterids</taxon>
        <taxon>Cornales</taxon>
        <taxon>Nyssaceae</taxon>
        <taxon>Nyssa</taxon>
    </lineage>
</organism>
<dbReference type="PANTHER" id="PTHR34373">
    <property type="entry name" value="SHUGOSHIN 2"/>
    <property type="match status" value="1"/>
</dbReference>
<dbReference type="GO" id="GO:0000775">
    <property type="term" value="C:chromosome, centromeric region"/>
    <property type="evidence" value="ECO:0007669"/>
    <property type="project" value="InterPro"/>
</dbReference>
<evidence type="ECO:0000256" key="3">
    <source>
        <dbReference type="SAM" id="MobiDB-lite"/>
    </source>
</evidence>
<sequence>MSAIEGIFVLDSENSVVGDKSNLESVARKKLGDISNLPQAAKHLTQDEKPQFISTITKEYIDQLQKENMALMKLLADRIKIVELSGIELQKLAFNLQKVQQQNLHLAQANSQMLVQLNSGKDRRKVLQHELGYKNGLIKAKKVELEEKAKRSTCQKIISEVGMTQCKDSSQANGDINKPCNINRKQKSKSLGPSIKQVEVKAKAENKRLCSRRQSARFKSEEAEPTGDLFLVDDAKFPACDQKLEDSSSSMCSLVEKDDKEGNTAPRDEAQVSRRSSVGRPSRLAAMKVQSYKEIPLHVKMRRPE</sequence>
<evidence type="ECO:0000313" key="6">
    <source>
        <dbReference type="Proteomes" id="UP000325577"/>
    </source>
</evidence>
<protein>
    <recommendedName>
        <fullName evidence="4">Shugoshin C-terminal domain-containing protein</fullName>
    </recommendedName>
</protein>
<gene>
    <name evidence="5" type="ORF">F0562_025937</name>
</gene>
<keyword evidence="6" id="KW-1185">Reference proteome</keyword>
<name>A0A5J5B7N2_9ASTE</name>
<comment type="similarity">
    <text evidence="1">Belongs to the shugoshin family.</text>
</comment>
<dbReference type="Proteomes" id="UP000325577">
    <property type="component" value="Linkage Group LG14"/>
</dbReference>
<dbReference type="PANTHER" id="PTHR34373:SF9">
    <property type="entry name" value="SHUGOSHIN 2"/>
    <property type="match status" value="1"/>
</dbReference>
<dbReference type="Pfam" id="PF07557">
    <property type="entry name" value="Shugoshin_C"/>
    <property type="match status" value="1"/>
</dbReference>
<feature type="region of interest" description="Disordered" evidence="3">
    <location>
        <begin position="245"/>
        <end position="285"/>
    </location>
</feature>
<reference evidence="5 6" key="1">
    <citation type="submission" date="2019-09" db="EMBL/GenBank/DDBJ databases">
        <title>A chromosome-level genome assembly of the Chinese tupelo Nyssa sinensis.</title>
        <authorList>
            <person name="Yang X."/>
            <person name="Kang M."/>
            <person name="Yang Y."/>
            <person name="Xiong H."/>
            <person name="Wang M."/>
            <person name="Zhang Z."/>
            <person name="Wang Z."/>
            <person name="Wu H."/>
            <person name="Ma T."/>
            <person name="Liu J."/>
            <person name="Xi Z."/>
        </authorList>
    </citation>
    <scope>NUCLEOTIDE SEQUENCE [LARGE SCALE GENOMIC DNA]</scope>
    <source>
        <strain evidence="5">J267</strain>
        <tissue evidence="5">Leaf</tissue>
    </source>
</reference>
<feature type="compositionally biased region" description="Basic and acidic residues" evidence="3">
    <location>
        <begin position="255"/>
        <end position="272"/>
    </location>
</feature>
<dbReference type="AlphaFoldDB" id="A0A5J5B7N2"/>
<dbReference type="GO" id="GO:0034090">
    <property type="term" value="P:maintenance of meiotic sister chromatid cohesion"/>
    <property type="evidence" value="ECO:0007669"/>
    <property type="project" value="InterPro"/>
</dbReference>
<evidence type="ECO:0000259" key="4">
    <source>
        <dbReference type="Pfam" id="PF07557"/>
    </source>
</evidence>
<proteinExistence type="inferred from homology"/>
<keyword evidence="2" id="KW-0159">Chromosome partition</keyword>
<evidence type="ECO:0000256" key="1">
    <source>
        <dbReference type="ARBA" id="ARBA00010845"/>
    </source>
</evidence>